<dbReference type="InterPro" id="IPR015867">
    <property type="entry name" value="N-reg_PII/ATP_PRibTrfase_C"/>
</dbReference>
<dbReference type="KEGG" id="dsa:Desal_0493"/>
<dbReference type="Proteomes" id="UP000002601">
    <property type="component" value="Chromosome"/>
</dbReference>
<dbReference type="SUPFAM" id="SSF54913">
    <property type="entry name" value="GlnB-like"/>
    <property type="match status" value="1"/>
</dbReference>
<dbReference type="STRING" id="526222.Desal_0493"/>
<dbReference type="OrthoDB" id="5339790at2"/>
<sequence>MHGYLITFFTQKNREQDGMPLADWIIEEARKIGVRGATLFSGQEGFGHDGRFHSDNYFDFEDKPQLVTMALTHDECDCLLSRLQAKQLRIFYTKSRVEFGFTS</sequence>
<name>C6BXK2_MARSD</name>
<evidence type="ECO:0000313" key="3">
    <source>
        <dbReference type="Proteomes" id="UP000002601"/>
    </source>
</evidence>
<dbReference type="HOGENOM" id="CLU_168952_0_0_7"/>
<proteinExistence type="inferred from homology"/>
<keyword evidence="3" id="KW-1185">Reference proteome</keyword>
<evidence type="ECO:0000256" key="1">
    <source>
        <dbReference type="ARBA" id="ARBA00010554"/>
    </source>
</evidence>
<reference evidence="2 3" key="1">
    <citation type="submission" date="2009-06" db="EMBL/GenBank/DDBJ databases">
        <title>Complete sequence of Desulfovibrio salexigens DSM 2638.</title>
        <authorList>
            <consortium name="US DOE Joint Genome Institute"/>
            <person name="Lucas S."/>
            <person name="Copeland A."/>
            <person name="Lapidus A."/>
            <person name="Glavina del Rio T."/>
            <person name="Tice H."/>
            <person name="Bruce D."/>
            <person name="Goodwin L."/>
            <person name="Pitluck S."/>
            <person name="Munk A.C."/>
            <person name="Brettin T."/>
            <person name="Detter J.C."/>
            <person name="Han C."/>
            <person name="Tapia R."/>
            <person name="Larimer F."/>
            <person name="Land M."/>
            <person name="Hauser L."/>
            <person name="Kyrpides N."/>
            <person name="Anderson I."/>
            <person name="Wall J.D."/>
            <person name="Arkin A.P."/>
            <person name="Dehal P."/>
            <person name="Chivian D."/>
            <person name="Giles B."/>
            <person name="Hazen T.C."/>
        </authorList>
    </citation>
    <scope>NUCLEOTIDE SEQUENCE [LARGE SCALE GENOMIC DNA]</scope>
    <source>
        <strain evidence="3">ATCC 14822 / DSM 2638 / NCIMB 8403 / VKM B-1763</strain>
    </source>
</reference>
<evidence type="ECO:0000313" key="2">
    <source>
        <dbReference type="EMBL" id="ACS78560.1"/>
    </source>
</evidence>
<dbReference type="AlphaFoldDB" id="C6BXK2"/>
<dbReference type="InterPro" id="IPR003793">
    <property type="entry name" value="UPF0166"/>
</dbReference>
<accession>C6BXK2</accession>
<dbReference type="EMBL" id="CP001649">
    <property type="protein sequence ID" value="ACS78560.1"/>
    <property type="molecule type" value="Genomic_DNA"/>
</dbReference>
<comment type="similarity">
    <text evidence="1">Belongs to the UPF0166 family.</text>
</comment>
<organism evidence="2 3">
    <name type="scientific">Maridesulfovibrio salexigens (strain ATCC 14822 / DSM 2638 / NCIMB 8403 / VKM B-1763)</name>
    <name type="common">Desulfovibrio salexigens</name>
    <dbReference type="NCBI Taxonomy" id="526222"/>
    <lineage>
        <taxon>Bacteria</taxon>
        <taxon>Pseudomonadati</taxon>
        <taxon>Thermodesulfobacteriota</taxon>
        <taxon>Desulfovibrionia</taxon>
        <taxon>Desulfovibrionales</taxon>
        <taxon>Desulfovibrionaceae</taxon>
        <taxon>Maridesulfovibrio</taxon>
    </lineage>
</organism>
<dbReference type="InterPro" id="IPR011322">
    <property type="entry name" value="N-reg_PII-like_a/b"/>
</dbReference>
<protein>
    <submittedName>
        <fullName evidence="2">Uncharacterized protein</fullName>
    </submittedName>
</protein>
<dbReference type="eggNOG" id="COG1993">
    <property type="taxonomic scope" value="Bacteria"/>
</dbReference>
<dbReference type="RefSeq" id="WP_015850379.1">
    <property type="nucleotide sequence ID" value="NC_012881.1"/>
</dbReference>
<dbReference type="Pfam" id="PF02641">
    <property type="entry name" value="DUF190"/>
    <property type="match status" value="1"/>
</dbReference>
<dbReference type="Gene3D" id="3.30.70.120">
    <property type="match status" value="1"/>
</dbReference>
<gene>
    <name evidence="2" type="ordered locus">Desal_0493</name>
</gene>